<evidence type="ECO:0000256" key="5">
    <source>
        <dbReference type="SAM" id="MobiDB-lite"/>
    </source>
</evidence>
<sequence length="305" mass="33335">MTAGPQIRHLPASATIADIRAALDEDGACIVDNLVSRETADQLLAEATPFFDKVTASENDFAGKNTQRVGAVVARFPTARTLIGNETVLGTVESVLLPHCEKVQLHTAQIIGIAPPSPAQPLHRDQAVWGEINLGFEPEVSVIWALVDFTLENGCTRVVPKSHTWDYSRNVRDEEIAFAEMDKGSCLFYTGSAVHSGGMNSSDHTRYAMVVSYSLGWLRQEENQYLSCPPDIARTLEPRIYELLGYTVGAPLLGYYSDPRVPAATVDGKIIESGLGPDVLLPEQALGKRPRDKMKELHTYQEATA</sequence>
<dbReference type="GO" id="GO:0046872">
    <property type="term" value="F:metal ion binding"/>
    <property type="evidence" value="ECO:0007669"/>
    <property type="project" value="UniProtKB-KW"/>
</dbReference>
<keyword evidence="3" id="KW-0479">Metal-binding</keyword>
<keyword evidence="6" id="KW-0560">Oxidoreductase</keyword>
<proteinExistence type="inferred from homology"/>
<protein>
    <submittedName>
        <fullName evidence="6">Phytanoyl-CoA dioxygenase</fullName>
    </submittedName>
</protein>
<dbReference type="InterPro" id="IPR008775">
    <property type="entry name" value="Phytyl_CoA_dOase-like"/>
</dbReference>
<comment type="cofactor">
    <cofactor evidence="1">
        <name>Fe cation</name>
        <dbReference type="ChEBI" id="CHEBI:24875"/>
    </cofactor>
</comment>
<dbReference type="OrthoDB" id="445007at2759"/>
<dbReference type="Pfam" id="PF05721">
    <property type="entry name" value="PhyH"/>
    <property type="match status" value="1"/>
</dbReference>
<comment type="similarity">
    <text evidence="2">Belongs to the PhyH family.</text>
</comment>
<evidence type="ECO:0000256" key="4">
    <source>
        <dbReference type="ARBA" id="ARBA00023004"/>
    </source>
</evidence>
<evidence type="ECO:0000256" key="2">
    <source>
        <dbReference type="ARBA" id="ARBA00005830"/>
    </source>
</evidence>
<reference evidence="6 7" key="1">
    <citation type="journal article" date="2015" name="Genome Biol. Evol.">
        <title>Phylogenomic analyses indicate that early fungi evolved digesting cell walls of algal ancestors of land plants.</title>
        <authorList>
            <person name="Chang Y."/>
            <person name="Wang S."/>
            <person name="Sekimoto S."/>
            <person name="Aerts A.L."/>
            <person name="Choi C."/>
            <person name="Clum A."/>
            <person name="LaButti K.M."/>
            <person name="Lindquist E.A."/>
            <person name="Yee Ngan C."/>
            <person name="Ohm R.A."/>
            <person name="Salamov A.A."/>
            <person name="Grigoriev I.V."/>
            <person name="Spatafora J.W."/>
            <person name="Berbee M.L."/>
        </authorList>
    </citation>
    <scope>NUCLEOTIDE SEQUENCE [LARGE SCALE GENOMIC DNA]</scope>
    <source>
        <strain evidence="6 7">JEL478</strain>
    </source>
</reference>
<keyword evidence="4" id="KW-0408">Iron</keyword>
<organism evidence="6 7">
    <name type="scientific">Gonapodya prolifera (strain JEL478)</name>
    <name type="common">Monoblepharis prolifera</name>
    <dbReference type="NCBI Taxonomy" id="1344416"/>
    <lineage>
        <taxon>Eukaryota</taxon>
        <taxon>Fungi</taxon>
        <taxon>Fungi incertae sedis</taxon>
        <taxon>Chytridiomycota</taxon>
        <taxon>Chytridiomycota incertae sedis</taxon>
        <taxon>Monoblepharidomycetes</taxon>
        <taxon>Monoblepharidales</taxon>
        <taxon>Gonapodyaceae</taxon>
        <taxon>Gonapodya</taxon>
    </lineage>
</organism>
<name>A0A139B0L9_GONPJ</name>
<evidence type="ECO:0000256" key="3">
    <source>
        <dbReference type="ARBA" id="ARBA00022723"/>
    </source>
</evidence>
<dbReference type="GO" id="GO:0051213">
    <property type="term" value="F:dioxygenase activity"/>
    <property type="evidence" value="ECO:0007669"/>
    <property type="project" value="UniProtKB-KW"/>
</dbReference>
<gene>
    <name evidence="6" type="ORF">M427DRAFT_27057</name>
</gene>
<dbReference type="STRING" id="1344416.A0A139B0L9"/>
<evidence type="ECO:0000256" key="1">
    <source>
        <dbReference type="ARBA" id="ARBA00001962"/>
    </source>
</evidence>
<keyword evidence="7" id="KW-1185">Reference proteome</keyword>
<evidence type="ECO:0000313" key="6">
    <source>
        <dbReference type="EMBL" id="KXS22524.1"/>
    </source>
</evidence>
<dbReference type="PANTHER" id="PTHR20883:SF15">
    <property type="entry name" value="PHYTANOYL-COA DIOXYGENASE DOMAIN-CONTAINING PROTEIN 1"/>
    <property type="match status" value="1"/>
</dbReference>
<dbReference type="Proteomes" id="UP000070544">
    <property type="component" value="Unassembled WGS sequence"/>
</dbReference>
<dbReference type="SUPFAM" id="SSF51197">
    <property type="entry name" value="Clavaminate synthase-like"/>
    <property type="match status" value="1"/>
</dbReference>
<dbReference type="OMA" id="DYHTRNC"/>
<dbReference type="AlphaFoldDB" id="A0A139B0L9"/>
<accession>A0A139B0L9</accession>
<dbReference type="PANTHER" id="PTHR20883">
    <property type="entry name" value="PHYTANOYL-COA DIOXYGENASE DOMAIN CONTAINING 1"/>
    <property type="match status" value="1"/>
</dbReference>
<dbReference type="EMBL" id="KQ965731">
    <property type="protein sequence ID" value="KXS22524.1"/>
    <property type="molecule type" value="Genomic_DNA"/>
</dbReference>
<evidence type="ECO:0000313" key="7">
    <source>
        <dbReference type="Proteomes" id="UP000070544"/>
    </source>
</evidence>
<keyword evidence="6" id="KW-0223">Dioxygenase</keyword>
<feature type="region of interest" description="Disordered" evidence="5">
    <location>
        <begin position="286"/>
        <end position="305"/>
    </location>
</feature>
<dbReference type="Gene3D" id="2.60.120.620">
    <property type="entry name" value="q2cbj1_9rhob like domain"/>
    <property type="match status" value="1"/>
</dbReference>